<dbReference type="PANTHER" id="PTHR10434">
    <property type="entry name" value="1-ACYL-SN-GLYCEROL-3-PHOSPHATE ACYLTRANSFERASE"/>
    <property type="match status" value="1"/>
</dbReference>
<name>A0A5J4LJB8_9ACTN</name>
<dbReference type="OrthoDB" id="5184723at2"/>
<dbReference type="SMART" id="SM00563">
    <property type="entry name" value="PlsC"/>
    <property type="match status" value="1"/>
</dbReference>
<evidence type="ECO:0000256" key="6">
    <source>
        <dbReference type="SAM" id="MobiDB-lite"/>
    </source>
</evidence>
<dbReference type="GO" id="GO:0006654">
    <property type="term" value="P:phosphatidic acid biosynthetic process"/>
    <property type="evidence" value="ECO:0007669"/>
    <property type="project" value="TreeGrafter"/>
</dbReference>
<evidence type="ECO:0000256" key="4">
    <source>
        <dbReference type="ARBA" id="ARBA00023098"/>
    </source>
</evidence>
<evidence type="ECO:0000256" key="3">
    <source>
        <dbReference type="ARBA" id="ARBA00022679"/>
    </source>
</evidence>
<sequence>MNGPWDVWSDCTPDCAAHALPRVTAPRVARRGAAFAGAVRRALTDGARMADPVRLRAHAASLLDALGVRVEGPAALTAGDGPGTLVVVNHISWLDILALLAVEPVTLLAKREVGAWPVVGGLARRAGTHFIDRTSPRRLRLTVQEVSELLGSGRSVAVFPQATTWCTADRGGFRRATFQAALDAGAPVRPVTLDYTQQGLPSTVAAFCGEDTFAASLRRVLAARALTVRVTAHPLLTAADGSPDRRELAARAARAVLGGRPEAGPVVRPEAAAAVRRATPARTALRPAAALPDSPAAGCPLPGSGAAPHAPAPHPPAHV</sequence>
<dbReference type="Pfam" id="PF01553">
    <property type="entry name" value="Acyltransferase"/>
    <property type="match status" value="1"/>
</dbReference>
<dbReference type="Proteomes" id="UP000325598">
    <property type="component" value="Unassembled WGS sequence"/>
</dbReference>
<dbReference type="AlphaFoldDB" id="A0A5J4LJB8"/>
<dbReference type="GeneID" id="96754324"/>
<dbReference type="SUPFAM" id="SSF69593">
    <property type="entry name" value="Glycerol-3-phosphate (1)-acyltransferase"/>
    <property type="match status" value="1"/>
</dbReference>
<dbReference type="GO" id="GO:0003841">
    <property type="term" value="F:1-acylglycerol-3-phosphate O-acyltransferase activity"/>
    <property type="evidence" value="ECO:0007669"/>
    <property type="project" value="TreeGrafter"/>
</dbReference>
<accession>A0A5J4LJB8</accession>
<keyword evidence="5" id="KW-0012">Acyltransferase</keyword>
<protein>
    <recommendedName>
        <fullName evidence="7">Phospholipid/glycerol acyltransferase domain-containing protein</fullName>
    </recommendedName>
</protein>
<comment type="caution">
    <text evidence="8">The sequence shown here is derived from an EMBL/GenBank/DDBJ whole genome shotgun (WGS) entry which is preliminary data.</text>
</comment>
<feature type="region of interest" description="Disordered" evidence="6">
    <location>
        <begin position="285"/>
        <end position="319"/>
    </location>
</feature>
<proteinExistence type="predicted"/>
<dbReference type="RefSeq" id="WP_152105196.1">
    <property type="nucleotide sequence ID" value="NZ_BLAG01000025.1"/>
</dbReference>
<keyword evidence="2" id="KW-0444">Lipid biosynthesis</keyword>
<organism evidence="8 9">
    <name type="scientific">Streptomyces angustmyceticus</name>
    <dbReference type="NCBI Taxonomy" id="285578"/>
    <lineage>
        <taxon>Bacteria</taxon>
        <taxon>Bacillati</taxon>
        <taxon>Actinomycetota</taxon>
        <taxon>Actinomycetes</taxon>
        <taxon>Kitasatosporales</taxon>
        <taxon>Streptomycetaceae</taxon>
        <taxon>Streptomyces</taxon>
    </lineage>
</organism>
<feature type="compositionally biased region" description="Pro residues" evidence="6">
    <location>
        <begin position="310"/>
        <end position="319"/>
    </location>
</feature>
<dbReference type="EMBL" id="BLAG01000025">
    <property type="protein sequence ID" value="GES34153.1"/>
    <property type="molecule type" value="Genomic_DNA"/>
</dbReference>
<dbReference type="InterPro" id="IPR002123">
    <property type="entry name" value="Plipid/glycerol_acylTrfase"/>
</dbReference>
<gene>
    <name evidence="8" type="ORF">San01_66410</name>
</gene>
<dbReference type="CDD" id="cd07989">
    <property type="entry name" value="LPLAT_AGPAT-like"/>
    <property type="match status" value="1"/>
</dbReference>
<evidence type="ECO:0000259" key="7">
    <source>
        <dbReference type="SMART" id="SM00563"/>
    </source>
</evidence>
<reference evidence="8 9" key="1">
    <citation type="submission" date="2019-10" db="EMBL/GenBank/DDBJ databases">
        <title>Whole genome shotgun sequence of Streptomyces angustmyceticus NBRC 3934.</title>
        <authorList>
            <person name="Hosoyama A."/>
            <person name="Ichikawa N."/>
            <person name="Kimura A."/>
            <person name="Kitahashi Y."/>
            <person name="Komaki H."/>
            <person name="Uohara A."/>
        </authorList>
    </citation>
    <scope>NUCLEOTIDE SEQUENCE [LARGE SCALE GENOMIC DNA]</scope>
    <source>
        <strain evidence="8 9">NBRC 3934</strain>
    </source>
</reference>
<evidence type="ECO:0000313" key="8">
    <source>
        <dbReference type="EMBL" id="GES34153.1"/>
    </source>
</evidence>
<evidence type="ECO:0000256" key="5">
    <source>
        <dbReference type="ARBA" id="ARBA00023315"/>
    </source>
</evidence>
<comment type="pathway">
    <text evidence="1">Lipid metabolism.</text>
</comment>
<keyword evidence="3" id="KW-0808">Transferase</keyword>
<dbReference type="PANTHER" id="PTHR10434:SF64">
    <property type="entry name" value="1-ACYL-SN-GLYCEROL-3-PHOSPHATE ACYLTRANSFERASE-RELATED"/>
    <property type="match status" value="1"/>
</dbReference>
<feature type="domain" description="Phospholipid/glycerol acyltransferase" evidence="7">
    <location>
        <begin position="84"/>
        <end position="196"/>
    </location>
</feature>
<evidence type="ECO:0000256" key="2">
    <source>
        <dbReference type="ARBA" id="ARBA00022516"/>
    </source>
</evidence>
<evidence type="ECO:0000313" key="9">
    <source>
        <dbReference type="Proteomes" id="UP000325598"/>
    </source>
</evidence>
<keyword evidence="9" id="KW-1185">Reference proteome</keyword>
<keyword evidence="4" id="KW-0443">Lipid metabolism</keyword>
<evidence type="ECO:0000256" key="1">
    <source>
        <dbReference type="ARBA" id="ARBA00005189"/>
    </source>
</evidence>